<organism evidence="2 3">
    <name type="scientific">Actinokineospora globicatena</name>
    <dbReference type="NCBI Taxonomy" id="103729"/>
    <lineage>
        <taxon>Bacteria</taxon>
        <taxon>Bacillati</taxon>
        <taxon>Actinomycetota</taxon>
        <taxon>Actinomycetes</taxon>
        <taxon>Pseudonocardiales</taxon>
        <taxon>Pseudonocardiaceae</taxon>
        <taxon>Actinokineospora</taxon>
    </lineage>
</organism>
<keyword evidence="1" id="KW-0472">Membrane</keyword>
<gene>
    <name evidence="2" type="ORF">Aglo03_21140</name>
</gene>
<evidence type="ECO:0000256" key="1">
    <source>
        <dbReference type="SAM" id="Phobius"/>
    </source>
</evidence>
<reference evidence="2" key="1">
    <citation type="submission" date="2023-02" db="EMBL/GenBank/DDBJ databases">
        <title>Actinokineospora globicatena NBRC 15670.</title>
        <authorList>
            <person name="Ichikawa N."/>
            <person name="Sato H."/>
            <person name="Tonouchi N."/>
        </authorList>
    </citation>
    <scope>NUCLEOTIDE SEQUENCE</scope>
    <source>
        <strain evidence="2">NBRC 15670</strain>
    </source>
</reference>
<sequence>MHGCTVKRPGGAVCPVDPGLSGVCPVFVRYRGGFPCRHGAGGGKPLGTGVRCPHDGGGVTVAEEDEMAMVLAPGHVVKLGLWLLVIGFTVGWVVGVSS</sequence>
<comment type="caution">
    <text evidence="2">The sequence shown here is derived from an EMBL/GenBank/DDBJ whole genome shotgun (WGS) entry which is preliminary data.</text>
</comment>
<evidence type="ECO:0000313" key="2">
    <source>
        <dbReference type="EMBL" id="GLW91298.1"/>
    </source>
</evidence>
<keyword evidence="1" id="KW-1133">Transmembrane helix</keyword>
<accession>A0A9W6QIY4</accession>
<dbReference type="AlphaFoldDB" id="A0A9W6QIY4"/>
<dbReference type="EMBL" id="BSSD01000002">
    <property type="protein sequence ID" value="GLW91298.1"/>
    <property type="molecule type" value="Genomic_DNA"/>
</dbReference>
<evidence type="ECO:0000313" key="3">
    <source>
        <dbReference type="Proteomes" id="UP001165042"/>
    </source>
</evidence>
<name>A0A9W6QIY4_9PSEU</name>
<keyword evidence="1" id="KW-0812">Transmembrane</keyword>
<proteinExistence type="predicted"/>
<feature type="transmembrane region" description="Helical" evidence="1">
    <location>
        <begin position="76"/>
        <end position="95"/>
    </location>
</feature>
<dbReference type="Proteomes" id="UP001165042">
    <property type="component" value="Unassembled WGS sequence"/>
</dbReference>
<keyword evidence="3" id="KW-1185">Reference proteome</keyword>
<protein>
    <submittedName>
        <fullName evidence="2">Uncharacterized protein</fullName>
    </submittedName>
</protein>